<feature type="compositionally biased region" description="Polar residues" evidence="2">
    <location>
        <begin position="42"/>
        <end position="56"/>
    </location>
</feature>
<sequence length="98" mass="11138">AKYTSSSYSSISEKQRIQSKKWEEHLNRHFSKENLQMAKQPPSKNLQTEPTMTSGVSRLPGAMLTTARKAPQGPPEIYSDTAFPSLQSTAKHIERRKY</sequence>
<protein>
    <submittedName>
        <fullName evidence="4">Uncharacterized protein</fullName>
    </submittedName>
</protein>
<dbReference type="PANTHER" id="PTHR16284">
    <property type="entry name" value="PROTEIN CDV3 HOMOLOG"/>
    <property type="match status" value="1"/>
</dbReference>
<reference evidence="4" key="2">
    <citation type="submission" date="2025-05" db="UniProtKB">
        <authorList>
            <consortium name="Ensembl"/>
        </authorList>
    </citation>
    <scope>IDENTIFICATION</scope>
</reference>
<dbReference type="AlphaFoldDB" id="A0A8C2RJN0"/>
<accession>A0A8C2RJN0</accession>
<organism evidence="4">
    <name type="scientific">Capra hircus</name>
    <name type="common">Goat</name>
    <dbReference type="NCBI Taxonomy" id="9925"/>
    <lineage>
        <taxon>Eukaryota</taxon>
        <taxon>Metazoa</taxon>
        <taxon>Chordata</taxon>
        <taxon>Craniata</taxon>
        <taxon>Vertebrata</taxon>
        <taxon>Euteleostomi</taxon>
        <taxon>Mammalia</taxon>
        <taxon>Eutheria</taxon>
        <taxon>Laurasiatheria</taxon>
        <taxon>Artiodactyla</taxon>
        <taxon>Ruminantia</taxon>
        <taxon>Pecora</taxon>
        <taxon>Bovidae</taxon>
        <taxon>Caprinae</taxon>
        <taxon>Capra</taxon>
    </lineage>
</organism>
<evidence type="ECO:0000313" key="3">
    <source>
        <dbReference type="Ensembl" id="ENSCHIP00010027435.1"/>
    </source>
</evidence>
<dbReference type="Ensembl" id="ENSCHIT00010042492.1">
    <property type="protein sequence ID" value="ENSCHIP00010030148.1"/>
    <property type="gene ID" value="ENSCHIG00010022426.1"/>
</dbReference>
<dbReference type="PANTHER" id="PTHR16284:SF13">
    <property type="entry name" value="PROTEIN CDV3 HOMOLOG"/>
    <property type="match status" value="1"/>
</dbReference>
<comment type="similarity">
    <text evidence="1">Belongs to the CDV3 family.</text>
</comment>
<evidence type="ECO:0000313" key="4">
    <source>
        <dbReference type="Ensembl" id="ENSCHIP00010030148.1"/>
    </source>
</evidence>
<dbReference type="Pfam" id="PF15359">
    <property type="entry name" value="CDV3"/>
    <property type="match status" value="1"/>
</dbReference>
<reference evidence="3" key="1">
    <citation type="submission" date="2019-03" db="EMBL/GenBank/DDBJ databases">
        <title>Genome sequencing and reference-guided assembly of Black Bengal Goat (Capra hircus).</title>
        <authorList>
            <person name="Siddiki A.Z."/>
            <person name="Baten A."/>
            <person name="Billah M."/>
            <person name="Alam M.A.U."/>
            <person name="Shawrob K.S.M."/>
            <person name="Saha S."/>
            <person name="Chowdhury M."/>
            <person name="Rahman A.H."/>
            <person name="Stear M."/>
            <person name="Miah G."/>
            <person name="Das G.B."/>
            <person name="Hossain M.M."/>
            <person name="Kumkum M."/>
            <person name="Islam M.S."/>
            <person name="Mollah A.M."/>
            <person name="Ahsan A."/>
            <person name="Tusar F."/>
            <person name="Khan M.K.I."/>
        </authorList>
    </citation>
    <scope>NUCLEOTIDE SEQUENCE [LARGE SCALE GENOMIC DNA]</scope>
</reference>
<dbReference type="Ensembl" id="ENSCHIT00010047376.1">
    <property type="protein sequence ID" value="ENSCHIP00010033690.1"/>
    <property type="gene ID" value="ENSCHIG00010025079.1"/>
</dbReference>
<feature type="compositionally biased region" description="Low complexity" evidence="2">
    <location>
        <begin position="1"/>
        <end position="12"/>
    </location>
</feature>
<name>A0A8C2RJN0_CAPHI</name>
<proteinExistence type="inferred from homology"/>
<feature type="region of interest" description="Disordered" evidence="2">
    <location>
        <begin position="1"/>
        <end position="20"/>
    </location>
</feature>
<evidence type="ECO:0000256" key="1">
    <source>
        <dbReference type="ARBA" id="ARBA00006062"/>
    </source>
</evidence>
<dbReference type="InterPro" id="IPR026806">
    <property type="entry name" value="CDV3"/>
</dbReference>
<dbReference type="Ensembl" id="ENSCHIT00010038769.1">
    <property type="protein sequence ID" value="ENSCHIP00010027435.1"/>
    <property type="gene ID" value="ENSCHIG00010020483.1"/>
</dbReference>
<evidence type="ECO:0000256" key="2">
    <source>
        <dbReference type="SAM" id="MobiDB-lite"/>
    </source>
</evidence>
<feature type="region of interest" description="Disordered" evidence="2">
    <location>
        <begin position="31"/>
        <end position="98"/>
    </location>
</feature>
<dbReference type="GO" id="GO:0005737">
    <property type="term" value="C:cytoplasm"/>
    <property type="evidence" value="ECO:0007669"/>
    <property type="project" value="TreeGrafter"/>
</dbReference>
<dbReference type="Ensembl" id="ENSCHIT00010047571.1">
    <property type="protein sequence ID" value="ENSCHIP00010033821.1"/>
    <property type="gene ID" value="ENSCHIG00010025170.1"/>
</dbReference>